<dbReference type="GO" id="GO:0003723">
    <property type="term" value="F:RNA binding"/>
    <property type="evidence" value="ECO:0007669"/>
    <property type="project" value="TreeGrafter"/>
</dbReference>
<dbReference type="PANTHER" id="PTHR13516:SF4">
    <property type="entry name" value="FI09323P"/>
    <property type="match status" value="1"/>
</dbReference>
<evidence type="ECO:0000256" key="1">
    <source>
        <dbReference type="ARBA" id="ARBA00004123"/>
    </source>
</evidence>
<evidence type="ECO:0000313" key="6">
    <source>
        <dbReference type="EMBL" id="KAK7110610.1"/>
    </source>
</evidence>
<dbReference type="InterPro" id="IPR051958">
    <property type="entry name" value="Alba-like_NAB"/>
</dbReference>
<comment type="caution">
    <text evidence="6">The sequence shown here is derived from an EMBL/GenBank/DDBJ whole genome shotgun (WGS) entry which is preliminary data.</text>
</comment>
<dbReference type="EMBL" id="JBAMIC010000003">
    <property type="protein sequence ID" value="KAK7110610.1"/>
    <property type="molecule type" value="Genomic_DNA"/>
</dbReference>
<keyword evidence="3" id="KW-0539">Nucleus</keyword>
<evidence type="ECO:0000256" key="2">
    <source>
        <dbReference type="ARBA" id="ARBA00008018"/>
    </source>
</evidence>
<dbReference type="Pfam" id="PF01918">
    <property type="entry name" value="Alba"/>
    <property type="match status" value="1"/>
</dbReference>
<evidence type="ECO:0000256" key="4">
    <source>
        <dbReference type="SAM" id="MobiDB-lite"/>
    </source>
</evidence>
<gene>
    <name evidence="6" type="ORF">V1264_014451</name>
</gene>
<accession>A0AAN9BSY5</accession>
<keyword evidence="7" id="KW-1185">Reference proteome</keyword>
<organism evidence="6 7">
    <name type="scientific">Littorina saxatilis</name>
    <dbReference type="NCBI Taxonomy" id="31220"/>
    <lineage>
        <taxon>Eukaryota</taxon>
        <taxon>Metazoa</taxon>
        <taxon>Spiralia</taxon>
        <taxon>Lophotrochozoa</taxon>
        <taxon>Mollusca</taxon>
        <taxon>Gastropoda</taxon>
        <taxon>Caenogastropoda</taxon>
        <taxon>Littorinimorpha</taxon>
        <taxon>Littorinoidea</taxon>
        <taxon>Littorinidae</taxon>
        <taxon>Littorina</taxon>
    </lineage>
</organism>
<dbReference type="Proteomes" id="UP001374579">
    <property type="component" value="Unassembled WGS sequence"/>
</dbReference>
<feature type="domain" description="DNA/RNA-binding protein Alba-like" evidence="5">
    <location>
        <begin position="25"/>
        <end position="87"/>
    </location>
</feature>
<evidence type="ECO:0000313" key="7">
    <source>
        <dbReference type="Proteomes" id="UP001374579"/>
    </source>
</evidence>
<dbReference type="Gene3D" id="3.30.110.20">
    <property type="entry name" value="Alba-like domain"/>
    <property type="match status" value="1"/>
</dbReference>
<protein>
    <recommendedName>
        <fullName evidence="5">DNA/RNA-binding protein Alba-like domain-containing protein</fullName>
    </recommendedName>
</protein>
<feature type="region of interest" description="Disordered" evidence="4">
    <location>
        <begin position="120"/>
        <end position="205"/>
    </location>
</feature>
<dbReference type="InterPro" id="IPR036882">
    <property type="entry name" value="Alba-like_dom_sf"/>
</dbReference>
<dbReference type="GO" id="GO:0005634">
    <property type="term" value="C:nucleus"/>
    <property type="evidence" value="ECO:0007669"/>
    <property type="project" value="UniProtKB-SubCell"/>
</dbReference>
<feature type="compositionally biased region" description="Basic residues" evidence="4">
    <location>
        <begin position="169"/>
        <end position="178"/>
    </location>
</feature>
<proteinExistence type="inferred from homology"/>
<evidence type="ECO:0000259" key="5">
    <source>
        <dbReference type="Pfam" id="PF01918"/>
    </source>
</evidence>
<dbReference type="SUPFAM" id="SSF82704">
    <property type="entry name" value="AlbA-like"/>
    <property type="match status" value="1"/>
</dbReference>
<name>A0AAN9BSY5_9CAEN</name>
<comment type="similarity">
    <text evidence="2">Belongs to the histone-like Alba family.</text>
</comment>
<evidence type="ECO:0000256" key="3">
    <source>
        <dbReference type="ARBA" id="ARBA00023242"/>
    </source>
</evidence>
<reference evidence="6 7" key="1">
    <citation type="submission" date="2024-02" db="EMBL/GenBank/DDBJ databases">
        <title>Chromosome-scale genome assembly of the rough periwinkle Littorina saxatilis.</title>
        <authorList>
            <person name="De Jode A."/>
            <person name="Faria R."/>
            <person name="Formenti G."/>
            <person name="Sims Y."/>
            <person name="Smith T.P."/>
            <person name="Tracey A."/>
            <person name="Wood J.M.D."/>
            <person name="Zagrodzka Z.B."/>
            <person name="Johannesson K."/>
            <person name="Butlin R.K."/>
            <person name="Leder E.H."/>
        </authorList>
    </citation>
    <scope>NUCLEOTIDE SEQUENCE [LARGE SCALE GENOMIC DNA]</scope>
    <source>
        <strain evidence="6">Snail1</strain>
        <tissue evidence="6">Muscle</tissue>
    </source>
</reference>
<sequence>MENYTRGETEEVEDVYPFDVDDAVQMRITQGSKIRNVMGFAMKKMAEKETRQITWNGCGSSVTKTITCAEIMKRKLKVLHQITKVRFKRTVEHWSPHVEGLEPLKVNRDVPAISILLSKDPLDSSEPGYQPPGNFAAFWQDKTKSDKQGTRRPRSSKKPGAPMDQADQRHRRPKRNKKPQGASNADQNKREETPSTAMDTASKES</sequence>
<dbReference type="AlphaFoldDB" id="A0AAN9BSY5"/>
<dbReference type="GO" id="GO:0000172">
    <property type="term" value="C:ribonuclease MRP complex"/>
    <property type="evidence" value="ECO:0007669"/>
    <property type="project" value="TreeGrafter"/>
</dbReference>
<dbReference type="InterPro" id="IPR002775">
    <property type="entry name" value="DNA/RNA-bd_Alba-like"/>
</dbReference>
<dbReference type="GO" id="GO:0001682">
    <property type="term" value="P:tRNA 5'-leader removal"/>
    <property type="evidence" value="ECO:0007669"/>
    <property type="project" value="TreeGrafter"/>
</dbReference>
<dbReference type="PANTHER" id="PTHR13516">
    <property type="entry name" value="RIBONUCLEASE P SUBUNIT P25"/>
    <property type="match status" value="1"/>
</dbReference>
<comment type="subcellular location">
    <subcellularLocation>
        <location evidence="1">Nucleus</location>
    </subcellularLocation>
</comment>